<evidence type="ECO:0000256" key="2">
    <source>
        <dbReference type="ARBA" id="ARBA00022490"/>
    </source>
</evidence>
<evidence type="ECO:0000256" key="4">
    <source>
        <dbReference type="ARBA" id="ARBA00022771"/>
    </source>
</evidence>
<evidence type="ECO:0000256" key="6">
    <source>
        <dbReference type="ARBA" id="ARBA00022859"/>
    </source>
</evidence>
<reference evidence="8" key="1">
    <citation type="submission" date="2020-11" db="EMBL/GenBank/DDBJ databases">
        <authorList>
            <person name="Tran Van P."/>
        </authorList>
    </citation>
    <scope>NUCLEOTIDE SEQUENCE</scope>
</reference>
<dbReference type="PANTHER" id="PTHR23425">
    <property type="entry name" value="NUCLEOPORIN AMO1-LIKE"/>
    <property type="match status" value="1"/>
</dbReference>
<evidence type="ECO:0000256" key="3">
    <source>
        <dbReference type="ARBA" id="ARBA00022723"/>
    </source>
</evidence>
<keyword evidence="2" id="KW-0963">Cytoplasm</keyword>
<organism evidence="8">
    <name type="scientific">Notodromas monacha</name>
    <dbReference type="NCBI Taxonomy" id="399045"/>
    <lineage>
        <taxon>Eukaryota</taxon>
        <taxon>Metazoa</taxon>
        <taxon>Ecdysozoa</taxon>
        <taxon>Arthropoda</taxon>
        <taxon>Crustacea</taxon>
        <taxon>Oligostraca</taxon>
        <taxon>Ostracoda</taxon>
        <taxon>Podocopa</taxon>
        <taxon>Podocopida</taxon>
        <taxon>Cypridocopina</taxon>
        <taxon>Cypridoidea</taxon>
        <taxon>Cyprididae</taxon>
        <taxon>Notodromas</taxon>
    </lineage>
</organism>
<proteinExistence type="predicted"/>
<dbReference type="GO" id="GO:0008270">
    <property type="term" value="F:zinc ion binding"/>
    <property type="evidence" value="ECO:0007669"/>
    <property type="project" value="UniProtKB-KW"/>
</dbReference>
<evidence type="ECO:0000313" key="8">
    <source>
        <dbReference type="EMBL" id="CAD7279464.1"/>
    </source>
</evidence>
<keyword evidence="4" id="KW-0863">Zinc-finger</keyword>
<protein>
    <recommendedName>
        <fullName evidence="7">RZ-type domain-containing protein</fullName>
    </recommendedName>
</protein>
<evidence type="ECO:0000256" key="1">
    <source>
        <dbReference type="ARBA" id="ARBA00004496"/>
    </source>
</evidence>
<dbReference type="PANTHER" id="PTHR23425:SF8">
    <property type="entry name" value="NUCLEOPORIN AMO1-LIKE"/>
    <property type="match status" value="1"/>
</dbReference>
<gene>
    <name evidence="8" type="ORF">NMOB1V02_LOCUS7136</name>
</gene>
<dbReference type="OrthoDB" id="2423195at2759"/>
<dbReference type="GO" id="GO:0002376">
    <property type="term" value="P:immune system process"/>
    <property type="evidence" value="ECO:0007669"/>
    <property type="project" value="UniProtKB-KW"/>
</dbReference>
<evidence type="ECO:0000259" key="7">
    <source>
        <dbReference type="PROSITE" id="PS51981"/>
    </source>
</evidence>
<comment type="subcellular location">
    <subcellularLocation>
        <location evidence="1">Cytoplasm</location>
    </subcellularLocation>
</comment>
<accession>A0A7R9GG54</accession>
<dbReference type="AlphaFoldDB" id="A0A7R9GG54"/>
<dbReference type="PROSITE" id="PS51981">
    <property type="entry name" value="ZF_RZ"/>
    <property type="match status" value="1"/>
</dbReference>
<keyword evidence="3" id="KW-0479">Metal-binding</keyword>
<evidence type="ECO:0000313" key="9">
    <source>
        <dbReference type="Proteomes" id="UP000678499"/>
    </source>
</evidence>
<dbReference type="GO" id="GO:0005737">
    <property type="term" value="C:cytoplasm"/>
    <property type="evidence" value="ECO:0007669"/>
    <property type="project" value="UniProtKB-SubCell"/>
</dbReference>
<keyword evidence="5" id="KW-0862">Zinc</keyword>
<dbReference type="Proteomes" id="UP000678499">
    <property type="component" value="Unassembled WGS sequence"/>
</dbReference>
<dbReference type="EMBL" id="OA883685">
    <property type="protein sequence ID" value="CAD7279464.1"/>
    <property type="molecule type" value="Genomic_DNA"/>
</dbReference>
<feature type="domain" description="RZ-type" evidence="7">
    <location>
        <begin position="78"/>
        <end position="149"/>
    </location>
</feature>
<evidence type="ECO:0000256" key="5">
    <source>
        <dbReference type="ARBA" id="ARBA00022833"/>
    </source>
</evidence>
<sequence length="164" mass="18250">MLVYLNVGTMYRSSLKFLYVFVALIYLTQGSITKEEGKVLISRVETILSDISRFTEVKEAEVKKLLKEAEKLSGGVGISLEEKRMVLNAMGFKPGHWYACPNGHIYAIGDCGGAMVESQCPECHERIGGRNHSLIATNRVATEMDGSRHPAWSNAYNNMANFEL</sequence>
<name>A0A7R9GG54_9CRUS</name>
<dbReference type="InterPro" id="IPR046439">
    <property type="entry name" value="ZF_RZ_dom"/>
</dbReference>
<dbReference type="Pfam" id="PF20173">
    <property type="entry name" value="ZnF_RZ-type"/>
    <property type="match status" value="1"/>
</dbReference>
<keyword evidence="6" id="KW-0391">Immunity</keyword>
<dbReference type="EMBL" id="CAJPEX010001648">
    <property type="protein sequence ID" value="CAG0919616.1"/>
    <property type="molecule type" value="Genomic_DNA"/>
</dbReference>
<keyword evidence="9" id="KW-1185">Reference proteome</keyword>